<dbReference type="PANTHER" id="PTHR43065:SF10">
    <property type="entry name" value="PEROXIDE STRESS-ACTIVATED HISTIDINE KINASE MAK3"/>
    <property type="match status" value="1"/>
</dbReference>
<dbReference type="InterPro" id="IPR004358">
    <property type="entry name" value="Sig_transdc_His_kin-like_C"/>
</dbReference>
<feature type="transmembrane region" description="Helical" evidence="10">
    <location>
        <begin position="187"/>
        <end position="208"/>
    </location>
</feature>
<dbReference type="Pfam" id="PF00512">
    <property type="entry name" value="HisKA"/>
    <property type="match status" value="1"/>
</dbReference>
<accession>A0A1G6CCJ9</accession>
<dbReference type="Gene3D" id="3.30.565.10">
    <property type="entry name" value="Histidine kinase-like ATPase, C-terminal domain"/>
    <property type="match status" value="1"/>
</dbReference>
<feature type="domain" description="HAMP" evidence="12">
    <location>
        <begin position="210"/>
        <end position="262"/>
    </location>
</feature>
<dbReference type="CDD" id="cd06225">
    <property type="entry name" value="HAMP"/>
    <property type="match status" value="1"/>
</dbReference>
<dbReference type="GO" id="GO:0016020">
    <property type="term" value="C:membrane"/>
    <property type="evidence" value="ECO:0007669"/>
    <property type="project" value="UniProtKB-SubCell"/>
</dbReference>
<keyword evidence="8" id="KW-0067">ATP-binding</keyword>
<evidence type="ECO:0000256" key="6">
    <source>
        <dbReference type="ARBA" id="ARBA00022741"/>
    </source>
</evidence>
<keyword evidence="10" id="KW-0472">Membrane</keyword>
<evidence type="ECO:0000256" key="2">
    <source>
        <dbReference type="ARBA" id="ARBA00004370"/>
    </source>
</evidence>
<dbReference type="InterPro" id="IPR003661">
    <property type="entry name" value="HisK_dim/P_dom"/>
</dbReference>
<dbReference type="SMART" id="SM00388">
    <property type="entry name" value="HisKA"/>
    <property type="match status" value="1"/>
</dbReference>
<organism evidence="13 14">
    <name type="scientific">Desulfonatronum thiosulfatophilum</name>
    <dbReference type="NCBI Taxonomy" id="617002"/>
    <lineage>
        <taxon>Bacteria</taxon>
        <taxon>Pseudomonadati</taxon>
        <taxon>Thermodesulfobacteriota</taxon>
        <taxon>Desulfovibrionia</taxon>
        <taxon>Desulfovibrionales</taxon>
        <taxon>Desulfonatronaceae</taxon>
        <taxon>Desulfonatronum</taxon>
    </lineage>
</organism>
<name>A0A1G6CCJ9_9BACT</name>
<keyword evidence="7 13" id="KW-0418">Kinase</keyword>
<dbReference type="OrthoDB" id="9781147at2"/>
<dbReference type="EC" id="2.7.13.3" evidence="3"/>
<evidence type="ECO:0000256" key="5">
    <source>
        <dbReference type="ARBA" id="ARBA00022679"/>
    </source>
</evidence>
<evidence type="ECO:0000256" key="3">
    <source>
        <dbReference type="ARBA" id="ARBA00012438"/>
    </source>
</evidence>
<keyword evidence="9" id="KW-0902">Two-component regulatory system</keyword>
<dbReference type="InterPro" id="IPR005467">
    <property type="entry name" value="His_kinase_dom"/>
</dbReference>
<dbReference type="PANTHER" id="PTHR43065">
    <property type="entry name" value="SENSOR HISTIDINE KINASE"/>
    <property type="match status" value="1"/>
</dbReference>
<dbReference type="Proteomes" id="UP000198771">
    <property type="component" value="Unassembled WGS sequence"/>
</dbReference>
<evidence type="ECO:0000313" key="13">
    <source>
        <dbReference type="EMBL" id="SDB30624.1"/>
    </source>
</evidence>
<keyword evidence="10" id="KW-1133">Transmembrane helix</keyword>
<keyword evidence="4" id="KW-0597">Phosphoprotein</keyword>
<reference evidence="13 14" key="1">
    <citation type="submission" date="2016-10" db="EMBL/GenBank/DDBJ databases">
        <authorList>
            <person name="de Groot N.N."/>
        </authorList>
    </citation>
    <scope>NUCLEOTIDE SEQUENCE [LARGE SCALE GENOMIC DNA]</scope>
    <source>
        <strain evidence="13 14">ASO4-2</strain>
    </source>
</reference>
<evidence type="ECO:0000256" key="7">
    <source>
        <dbReference type="ARBA" id="ARBA00022777"/>
    </source>
</evidence>
<dbReference type="CDD" id="cd00082">
    <property type="entry name" value="HisKA"/>
    <property type="match status" value="1"/>
</dbReference>
<gene>
    <name evidence="13" type="ORF">SAMN05660653_01487</name>
</gene>
<keyword evidence="14" id="KW-1185">Reference proteome</keyword>
<evidence type="ECO:0000259" key="11">
    <source>
        <dbReference type="PROSITE" id="PS50109"/>
    </source>
</evidence>
<dbReference type="RefSeq" id="WP_092119432.1">
    <property type="nucleotide sequence ID" value="NZ_FMXO01000007.1"/>
</dbReference>
<keyword evidence="5" id="KW-0808">Transferase</keyword>
<feature type="transmembrane region" description="Helical" evidence="10">
    <location>
        <begin position="12"/>
        <end position="34"/>
    </location>
</feature>
<dbReference type="GO" id="GO:0005524">
    <property type="term" value="F:ATP binding"/>
    <property type="evidence" value="ECO:0007669"/>
    <property type="project" value="UniProtKB-KW"/>
</dbReference>
<dbReference type="Pfam" id="PF02518">
    <property type="entry name" value="HATPase_c"/>
    <property type="match status" value="1"/>
</dbReference>
<dbReference type="SUPFAM" id="SSF55874">
    <property type="entry name" value="ATPase domain of HSP90 chaperone/DNA topoisomerase II/histidine kinase"/>
    <property type="match status" value="1"/>
</dbReference>
<dbReference type="STRING" id="617002.SAMN05660653_01487"/>
<sequence length="483" mass="54309">MKRPRISLGWKILGLITLVSCIVFFGLFAANFYWKQAITIHQIDRLGMRISELLSMAIDGPMLRGDNDGTHEQFRVASEMYDDIRVYLTDFRGNITYSTEPGTLRQDLLDIYDHHEVRGMLDQSLLQGRDSGMLLELQGDPYYLRVRSIANGPECYHCHGSSQPILGALFEFQNMNRDFVQLRTMQLYGGLIALGGLAILLGCVLLFLRAHVVDRIGKLSRISREIRQGNYSADFNIQGDDEISELGTNLSTMVRRLQAAEKYAAIGEFSTYIAHEIRNPLFAIGGFANTLVRAPKLDATTMQKIQIILSESKRLDDILRIFINFSRPLELTMNRFDVNDAVVQTLNSLNVSAQWPSVHVHMQLDERIDRIMSDPEMVKQCLKNLIKNSISTMPAGGELRVSTREDKDNILLEVADSGHGLPSEVLEQPFNPFTSLELAMTRKIVVDLGGELQLESNEASGTRATLKLPKVMTLARKTDQGEG</sequence>
<comment type="subcellular location">
    <subcellularLocation>
        <location evidence="2">Membrane</location>
    </subcellularLocation>
</comment>
<dbReference type="Gene3D" id="3.30.450.290">
    <property type="match status" value="1"/>
</dbReference>
<feature type="domain" description="Histidine kinase" evidence="11">
    <location>
        <begin position="272"/>
        <end position="472"/>
    </location>
</feature>
<evidence type="ECO:0000256" key="1">
    <source>
        <dbReference type="ARBA" id="ARBA00000085"/>
    </source>
</evidence>
<evidence type="ECO:0000259" key="12">
    <source>
        <dbReference type="PROSITE" id="PS50885"/>
    </source>
</evidence>
<dbReference type="EMBL" id="FMXO01000007">
    <property type="protein sequence ID" value="SDB30624.1"/>
    <property type="molecule type" value="Genomic_DNA"/>
</dbReference>
<dbReference type="GO" id="GO:0000155">
    <property type="term" value="F:phosphorelay sensor kinase activity"/>
    <property type="evidence" value="ECO:0007669"/>
    <property type="project" value="InterPro"/>
</dbReference>
<evidence type="ECO:0000256" key="9">
    <source>
        <dbReference type="ARBA" id="ARBA00023012"/>
    </source>
</evidence>
<dbReference type="PROSITE" id="PS50885">
    <property type="entry name" value="HAMP"/>
    <property type="match status" value="1"/>
</dbReference>
<dbReference type="Gene3D" id="6.10.340.10">
    <property type="match status" value="1"/>
</dbReference>
<dbReference type="PRINTS" id="PR00344">
    <property type="entry name" value="BCTRLSENSOR"/>
</dbReference>
<dbReference type="Gene3D" id="1.10.287.130">
    <property type="match status" value="1"/>
</dbReference>
<dbReference type="InterPro" id="IPR036097">
    <property type="entry name" value="HisK_dim/P_sf"/>
</dbReference>
<dbReference type="PROSITE" id="PS50109">
    <property type="entry name" value="HIS_KIN"/>
    <property type="match status" value="1"/>
</dbReference>
<evidence type="ECO:0000256" key="8">
    <source>
        <dbReference type="ARBA" id="ARBA00022840"/>
    </source>
</evidence>
<dbReference type="AlphaFoldDB" id="A0A1G6CCJ9"/>
<evidence type="ECO:0000313" key="14">
    <source>
        <dbReference type="Proteomes" id="UP000198771"/>
    </source>
</evidence>
<evidence type="ECO:0000256" key="10">
    <source>
        <dbReference type="SAM" id="Phobius"/>
    </source>
</evidence>
<keyword evidence="10" id="KW-0812">Transmembrane</keyword>
<protein>
    <recommendedName>
        <fullName evidence="3">histidine kinase</fullName>
        <ecNumber evidence="3">2.7.13.3</ecNumber>
    </recommendedName>
</protein>
<dbReference type="Pfam" id="PF00672">
    <property type="entry name" value="HAMP"/>
    <property type="match status" value="1"/>
</dbReference>
<dbReference type="InterPro" id="IPR036890">
    <property type="entry name" value="HATPase_C_sf"/>
</dbReference>
<dbReference type="SUPFAM" id="SSF47384">
    <property type="entry name" value="Homodimeric domain of signal transducing histidine kinase"/>
    <property type="match status" value="1"/>
</dbReference>
<proteinExistence type="predicted"/>
<dbReference type="InterPro" id="IPR003594">
    <property type="entry name" value="HATPase_dom"/>
</dbReference>
<evidence type="ECO:0000256" key="4">
    <source>
        <dbReference type="ARBA" id="ARBA00022553"/>
    </source>
</evidence>
<dbReference type="SMART" id="SM00304">
    <property type="entry name" value="HAMP"/>
    <property type="match status" value="1"/>
</dbReference>
<keyword evidence="6" id="KW-0547">Nucleotide-binding</keyword>
<comment type="catalytic activity">
    <reaction evidence="1">
        <text>ATP + protein L-histidine = ADP + protein N-phospho-L-histidine.</text>
        <dbReference type="EC" id="2.7.13.3"/>
    </reaction>
</comment>
<dbReference type="InterPro" id="IPR003660">
    <property type="entry name" value="HAMP_dom"/>
</dbReference>
<dbReference type="SUPFAM" id="SSF158472">
    <property type="entry name" value="HAMP domain-like"/>
    <property type="match status" value="1"/>
</dbReference>
<dbReference type="SMART" id="SM00387">
    <property type="entry name" value="HATPase_c"/>
    <property type="match status" value="1"/>
</dbReference>